<reference evidence="3 4" key="1">
    <citation type="submission" date="2013-02" db="EMBL/GenBank/DDBJ databases">
        <authorList>
            <person name="Hannick L."/>
            <person name="Zafar N."/>
            <person name="Lorenzi H."/>
            <person name="Ali I.A."/>
            <person name="Petri W.P."/>
            <person name="Caler E."/>
        </authorList>
    </citation>
    <scope>NUCLEOTIDE SEQUENCE [LARGE SCALE GENOMIC DNA]</scope>
    <source>
        <strain evidence="3 4">KU27</strain>
    </source>
</reference>
<organism evidence="3 4">
    <name type="scientific">Entamoeba histolytica KU27</name>
    <dbReference type="NCBI Taxonomy" id="885311"/>
    <lineage>
        <taxon>Eukaryota</taxon>
        <taxon>Amoebozoa</taxon>
        <taxon>Evosea</taxon>
        <taxon>Archamoebae</taxon>
        <taxon>Mastigamoebida</taxon>
        <taxon>Entamoebidae</taxon>
        <taxon>Entamoeba</taxon>
    </lineage>
</organism>
<dbReference type="SUPFAM" id="SSF48065">
    <property type="entry name" value="DBL homology domain (DH-domain)"/>
    <property type="match status" value="1"/>
</dbReference>
<protein>
    <submittedName>
        <fullName evidence="3">Rhogef domain containing protein</fullName>
    </submittedName>
</protein>
<dbReference type="EMBL" id="KB445285">
    <property type="protein sequence ID" value="EMD43440.1"/>
    <property type="molecule type" value="Genomic_DNA"/>
</dbReference>
<name>M2RGB0_ENTHI</name>
<evidence type="ECO:0000259" key="2">
    <source>
        <dbReference type="PROSITE" id="PS50010"/>
    </source>
</evidence>
<dbReference type="SMART" id="SM00325">
    <property type="entry name" value="RhoGEF"/>
    <property type="match status" value="1"/>
</dbReference>
<dbReference type="Gene3D" id="1.20.900.10">
    <property type="entry name" value="Dbl homology (DH) domain"/>
    <property type="match status" value="1"/>
</dbReference>
<feature type="compositionally biased region" description="Low complexity" evidence="1">
    <location>
        <begin position="610"/>
        <end position="631"/>
    </location>
</feature>
<dbReference type="InterPro" id="IPR000219">
    <property type="entry name" value="DH_dom"/>
</dbReference>
<accession>M2RGB0</accession>
<gene>
    <name evidence="3" type="ORF">EHI5A_157140</name>
</gene>
<feature type="region of interest" description="Disordered" evidence="1">
    <location>
        <begin position="641"/>
        <end position="660"/>
    </location>
</feature>
<dbReference type="GO" id="GO:0005085">
    <property type="term" value="F:guanyl-nucleotide exchange factor activity"/>
    <property type="evidence" value="ECO:0007669"/>
    <property type="project" value="InterPro"/>
</dbReference>
<dbReference type="VEuPathDB" id="AmoebaDB:EHI5A_157140"/>
<sequence>MSEQRERVINEIIDTEISYLNSLSECRAFYWDDMRLRKPNTMVVPMEKVDEIFIGLEDTIVVSQYFCTLLKDLKKENKLYTNIQDAFIKAAPFFLYMREFIGNNSNALKIVNGYKDNKKVDCYFEQIRQCLPTKPQLDLGSLLIMPVQRTPRYVLLLNEVLKHTDKEKSPEIYQSVEKAYNIMKDVASQVNGYIPEFDRIQKLRIITEYLEPSLRENWYCKGRSVIEMNKDALCGLVYSITTDYIVIGERKAKNIIAPVKTISLYKPQVQSTLNFGITITSYDNKKTITLSFASQEEVNQFINKLSTVIMSCTEEIYQTLGKKCCIFCHKANISTKCPVCNKTVCDECKNDKSCYSCQFENIRMEMNKKYLYVPKNPIVIKSFNQLSQSMKEKEMIQDMYAELGVDQPKPISTEKRVDPFTAFLQGDQKIDTEFFLNFTKQAEEKRKKEEQQKTLETIKGNTSTGSYTAASDNIPPNTQETTSNQQYTSQNIISLNQLPHQQITGQPLQQSQQQYQVNYPPNTQTYQQQVQQQYFQQVPQQPYYQQQYQQPSQQQQYQQPSQQQQYQQPSQQQQYQQPSQQQQYQQQQYQQPIQQQQYYQQQPQQQYQMGYDSTTQTYQPPPQQQYYQQYQGYDTNSQMYQQMGYPNYPQPNYGYSPYGY</sequence>
<evidence type="ECO:0000256" key="1">
    <source>
        <dbReference type="SAM" id="MobiDB-lite"/>
    </source>
</evidence>
<feature type="domain" description="DH" evidence="2">
    <location>
        <begin position="4"/>
        <end position="193"/>
    </location>
</feature>
<dbReference type="CDD" id="cd00160">
    <property type="entry name" value="RhoGEF"/>
    <property type="match status" value="1"/>
</dbReference>
<feature type="compositionally biased region" description="Polar residues" evidence="1">
    <location>
        <begin position="459"/>
        <end position="486"/>
    </location>
</feature>
<feature type="region of interest" description="Disordered" evidence="1">
    <location>
        <begin position="543"/>
        <end position="579"/>
    </location>
</feature>
<dbReference type="InterPro" id="IPR051092">
    <property type="entry name" value="FYVE_RhoGEF_PH"/>
</dbReference>
<dbReference type="InterPro" id="IPR035899">
    <property type="entry name" value="DBL_dom_sf"/>
</dbReference>
<evidence type="ECO:0000313" key="4">
    <source>
        <dbReference type="Proteomes" id="UP000011755"/>
    </source>
</evidence>
<dbReference type="PROSITE" id="PS50010">
    <property type="entry name" value="DH_2"/>
    <property type="match status" value="1"/>
</dbReference>
<evidence type="ECO:0000313" key="3">
    <source>
        <dbReference type="EMBL" id="EMD43440.1"/>
    </source>
</evidence>
<dbReference type="GO" id="GO:0005737">
    <property type="term" value="C:cytoplasm"/>
    <property type="evidence" value="ECO:0007669"/>
    <property type="project" value="TreeGrafter"/>
</dbReference>
<proteinExistence type="predicted"/>
<dbReference type="OrthoDB" id="1594986at2759"/>
<dbReference type="Pfam" id="PF00621">
    <property type="entry name" value="RhoGEF"/>
    <property type="match status" value="1"/>
</dbReference>
<dbReference type="Proteomes" id="UP000011755">
    <property type="component" value="Unassembled WGS sequence"/>
</dbReference>
<dbReference type="PANTHER" id="PTHR12673:SF159">
    <property type="entry name" value="LD03170P"/>
    <property type="match status" value="1"/>
</dbReference>
<feature type="region of interest" description="Disordered" evidence="1">
    <location>
        <begin position="443"/>
        <end position="486"/>
    </location>
</feature>
<feature type="compositionally biased region" description="Basic and acidic residues" evidence="1">
    <location>
        <begin position="443"/>
        <end position="453"/>
    </location>
</feature>
<feature type="region of interest" description="Disordered" evidence="1">
    <location>
        <begin position="610"/>
        <end position="632"/>
    </location>
</feature>
<dbReference type="AlphaFoldDB" id="M2RGB0"/>
<dbReference type="PANTHER" id="PTHR12673">
    <property type="entry name" value="FACIOGENITAL DYSPLASIA PROTEIN"/>
    <property type="match status" value="1"/>
</dbReference>